<dbReference type="AlphaFoldDB" id="A0A2G1MBS5"/>
<evidence type="ECO:0000313" key="4">
    <source>
        <dbReference type="Proteomes" id="UP000221860"/>
    </source>
</evidence>
<reference evidence="3 4" key="1">
    <citation type="submission" date="2017-08" db="EMBL/GenBank/DDBJ databases">
        <title>Draft Genome Sequence of Loktanella cinnabarina Strain XM1, Isolated from Coastal Surface Water.</title>
        <authorList>
            <person name="Ma R."/>
            <person name="Wang J."/>
            <person name="Wang Q."/>
            <person name="Ma Z."/>
            <person name="Li J."/>
            <person name="Chen L."/>
        </authorList>
    </citation>
    <scope>NUCLEOTIDE SEQUENCE [LARGE SCALE GENOMIC DNA]</scope>
    <source>
        <strain evidence="3 4">XM1</strain>
    </source>
</reference>
<evidence type="ECO:0000259" key="2">
    <source>
        <dbReference type="Pfam" id="PF02371"/>
    </source>
</evidence>
<dbReference type="PANTHER" id="PTHR33055:SF3">
    <property type="entry name" value="PUTATIVE TRANSPOSASE FOR IS117-RELATED"/>
    <property type="match status" value="1"/>
</dbReference>
<dbReference type="Pfam" id="PF01548">
    <property type="entry name" value="DEDD_Tnp_IS110"/>
    <property type="match status" value="1"/>
</dbReference>
<gene>
    <name evidence="3" type="ORF">CJ301_17820</name>
</gene>
<sequence>MDLAKNVFQVHGADSSGHAVIRKKLRRDQALAYFNQVPPCVVAMEACGGAHFWGREIGKLGHEVRLIPPAYVKPFVKRQKNDAADAEAICEAAQRPSMRFVPVKSEATQGAAMVFRVRELLVRQRTQAINALRGHLAEFGAVVPQGAANAARLVALVEDRGSGLPDDARGTLEVLVGTLAQLNAQIGKLDAEIARRAKENDVARRLMTVPGIGPLIATAIAVLAPPPETFRRGRDFAAWLGLVPRQNSTGGKQRLGATTKMGERSLRRLLIIGANSVVSKRHVHKEAQPGTWLGGLLSRKPPMLVRVALANKMARIVWALMAKGGVYKSPVAMA</sequence>
<dbReference type="EMBL" id="NQWH01000057">
    <property type="protein sequence ID" value="PHP26183.1"/>
    <property type="molecule type" value="Genomic_DNA"/>
</dbReference>
<name>A0A2G1MBS5_9RHOB</name>
<dbReference type="InterPro" id="IPR003346">
    <property type="entry name" value="Transposase_20"/>
</dbReference>
<comment type="caution">
    <text evidence="3">The sequence shown here is derived from an EMBL/GenBank/DDBJ whole genome shotgun (WGS) entry which is preliminary data.</text>
</comment>
<dbReference type="Proteomes" id="UP000221860">
    <property type="component" value="Unassembled WGS sequence"/>
</dbReference>
<evidence type="ECO:0000259" key="1">
    <source>
        <dbReference type="Pfam" id="PF01548"/>
    </source>
</evidence>
<dbReference type="Pfam" id="PF02371">
    <property type="entry name" value="Transposase_20"/>
    <property type="match status" value="1"/>
</dbReference>
<dbReference type="RefSeq" id="WP_099278696.1">
    <property type="nucleotide sequence ID" value="NZ_KZ304992.1"/>
</dbReference>
<dbReference type="OrthoDB" id="8261795at2"/>
<keyword evidence="4" id="KW-1185">Reference proteome</keyword>
<dbReference type="GO" id="GO:0003677">
    <property type="term" value="F:DNA binding"/>
    <property type="evidence" value="ECO:0007669"/>
    <property type="project" value="InterPro"/>
</dbReference>
<protein>
    <submittedName>
        <fullName evidence="3">IS110 family transposase</fullName>
    </submittedName>
</protein>
<proteinExistence type="predicted"/>
<dbReference type="NCBIfam" id="NF033542">
    <property type="entry name" value="transpos_IS110"/>
    <property type="match status" value="1"/>
</dbReference>
<accession>A0A2G1MBS5</accession>
<organism evidence="3 4">
    <name type="scientific">Limimaricola cinnabarinus</name>
    <dbReference type="NCBI Taxonomy" id="1125964"/>
    <lineage>
        <taxon>Bacteria</taxon>
        <taxon>Pseudomonadati</taxon>
        <taxon>Pseudomonadota</taxon>
        <taxon>Alphaproteobacteria</taxon>
        <taxon>Rhodobacterales</taxon>
        <taxon>Paracoccaceae</taxon>
        <taxon>Limimaricola</taxon>
    </lineage>
</organism>
<dbReference type="PANTHER" id="PTHR33055">
    <property type="entry name" value="TRANSPOSASE FOR INSERTION SEQUENCE ELEMENT IS1111A"/>
    <property type="match status" value="1"/>
</dbReference>
<dbReference type="GO" id="GO:0004803">
    <property type="term" value="F:transposase activity"/>
    <property type="evidence" value="ECO:0007669"/>
    <property type="project" value="InterPro"/>
</dbReference>
<feature type="domain" description="Transposase IS116/IS110/IS902 C-terminal" evidence="2">
    <location>
        <begin position="203"/>
        <end position="283"/>
    </location>
</feature>
<dbReference type="InterPro" id="IPR002525">
    <property type="entry name" value="Transp_IS110-like_N"/>
</dbReference>
<feature type="domain" description="Transposase IS110-like N-terminal" evidence="1">
    <location>
        <begin position="1"/>
        <end position="138"/>
    </location>
</feature>
<dbReference type="InterPro" id="IPR047650">
    <property type="entry name" value="Transpos_IS110"/>
</dbReference>
<evidence type="ECO:0000313" key="3">
    <source>
        <dbReference type="EMBL" id="PHP26183.1"/>
    </source>
</evidence>
<dbReference type="GO" id="GO:0006313">
    <property type="term" value="P:DNA transposition"/>
    <property type="evidence" value="ECO:0007669"/>
    <property type="project" value="InterPro"/>
</dbReference>